<gene>
    <name evidence="4" type="ORF">FHX73_13131</name>
</gene>
<dbReference type="GO" id="GO:0004674">
    <property type="term" value="F:protein serine/threonine kinase activity"/>
    <property type="evidence" value="ECO:0007669"/>
    <property type="project" value="UniProtKB-KW"/>
</dbReference>
<evidence type="ECO:0000313" key="5">
    <source>
        <dbReference type="Proteomes" id="UP000317940"/>
    </source>
</evidence>
<evidence type="ECO:0000313" key="4">
    <source>
        <dbReference type="EMBL" id="TWF90087.1"/>
    </source>
</evidence>
<dbReference type="InterPro" id="IPR036890">
    <property type="entry name" value="HATPase_C_sf"/>
</dbReference>
<reference evidence="4 5" key="1">
    <citation type="submission" date="2019-06" db="EMBL/GenBank/DDBJ databases">
        <title>Sequencing the genomes of 1000 actinobacteria strains.</title>
        <authorList>
            <person name="Klenk H.-P."/>
        </authorList>
    </citation>
    <scope>NUCLEOTIDE SEQUENCE [LARGE SCALE GENOMIC DNA]</scope>
    <source>
        <strain evidence="4 5">DSM 44826</strain>
    </source>
</reference>
<evidence type="ECO:0000256" key="1">
    <source>
        <dbReference type="ARBA" id="ARBA00022527"/>
    </source>
</evidence>
<dbReference type="RefSeq" id="WP_145909326.1">
    <property type="nucleotide sequence ID" value="NZ_BAAAMZ010000001.1"/>
</dbReference>
<feature type="domain" description="Histidine kinase/HSP90-like ATPase" evidence="3">
    <location>
        <begin position="30"/>
        <end position="131"/>
    </location>
</feature>
<dbReference type="EMBL" id="VIWT01000003">
    <property type="protein sequence ID" value="TWF90087.1"/>
    <property type="molecule type" value="Genomic_DNA"/>
</dbReference>
<dbReference type="PANTHER" id="PTHR35526:SF3">
    <property type="entry name" value="ANTI-SIGMA-F FACTOR RSBW"/>
    <property type="match status" value="1"/>
</dbReference>
<dbReference type="AlphaFoldDB" id="A0A561TSM2"/>
<dbReference type="Proteomes" id="UP000317940">
    <property type="component" value="Unassembled WGS sequence"/>
</dbReference>
<proteinExistence type="predicted"/>
<dbReference type="CDD" id="cd16936">
    <property type="entry name" value="HATPase_RsbW-like"/>
    <property type="match status" value="1"/>
</dbReference>
<dbReference type="SUPFAM" id="SSF55874">
    <property type="entry name" value="ATPase domain of HSP90 chaperone/DNA topoisomerase II/histidine kinase"/>
    <property type="match status" value="1"/>
</dbReference>
<evidence type="ECO:0000256" key="2">
    <source>
        <dbReference type="SAM" id="MobiDB-lite"/>
    </source>
</evidence>
<feature type="region of interest" description="Disordered" evidence="2">
    <location>
        <begin position="1"/>
        <end position="24"/>
    </location>
</feature>
<keyword evidence="1" id="KW-0808">Transferase</keyword>
<organism evidence="4 5">
    <name type="scientific">Kitasatospora viridis</name>
    <dbReference type="NCBI Taxonomy" id="281105"/>
    <lineage>
        <taxon>Bacteria</taxon>
        <taxon>Bacillati</taxon>
        <taxon>Actinomycetota</taxon>
        <taxon>Actinomycetes</taxon>
        <taxon>Kitasatosporales</taxon>
        <taxon>Streptomycetaceae</taxon>
        <taxon>Kitasatospora</taxon>
    </lineage>
</organism>
<sequence length="147" mass="15397">MDATATVGTFPTDTGPALTPPAAPPAWLLPHSPRSARTARRLAHAALRRWGTDADTVDQALLVVSELVTNAVEHALPPVTLRLSRHPHALHIEVADGGPAARDGAWTAGCMPEEHGRGLAIVTAIAREHGCRVRPGAGTHWADLCAA</sequence>
<dbReference type="Pfam" id="PF13581">
    <property type="entry name" value="HATPase_c_2"/>
    <property type="match status" value="1"/>
</dbReference>
<evidence type="ECO:0000259" key="3">
    <source>
        <dbReference type="Pfam" id="PF13581"/>
    </source>
</evidence>
<comment type="caution">
    <text evidence="4">The sequence shown here is derived from an EMBL/GenBank/DDBJ whole genome shotgun (WGS) entry which is preliminary data.</text>
</comment>
<dbReference type="InterPro" id="IPR003594">
    <property type="entry name" value="HATPase_dom"/>
</dbReference>
<protein>
    <submittedName>
        <fullName evidence="4">Anti-sigma regulatory factor (Ser/Thr protein kinase)</fullName>
    </submittedName>
</protein>
<accession>A0A561TSM2</accession>
<dbReference type="OrthoDB" id="3872918at2"/>
<keyword evidence="1" id="KW-0418">Kinase</keyword>
<name>A0A561TSM2_9ACTN</name>
<dbReference type="InterPro" id="IPR050267">
    <property type="entry name" value="Anti-sigma-factor_SerPK"/>
</dbReference>
<keyword evidence="5" id="KW-1185">Reference proteome</keyword>
<keyword evidence="1" id="KW-0723">Serine/threonine-protein kinase</keyword>
<dbReference type="PANTHER" id="PTHR35526">
    <property type="entry name" value="ANTI-SIGMA-F FACTOR RSBW-RELATED"/>
    <property type="match status" value="1"/>
</dbReference>
<dbReference type="Gene3D" id="3.30.565.10">
    <property type="entry name" value="Histidine kinase-like ATPase, C-terminal domain"/>
    <property type="match status" value="1"/>
</dbReference>